<evidence type="ECO:0000256" key="5">
    <source>
        <dbReference type="ARBA" id="ARBA00022692"/>
    </source>
</evidence>
<evidence type="ECO:0000313" key="17">
    <source>
        <dbReference type="Proteomes" id="UP001202961"/>
    </source>
</evidence>
<dbReference type="InterPro" id="IPR008915">
    <property type="entry name" value="Peptidase_M50"/>
</dbReference>
<dbReference type="Pfam" id="PF02163">
    <property type="entry name" value="Peptidase_M50"/>
    <property type="match status" value="2"/>
</dbReference>
<dbReference type="RefSeq" id="WP_250932288.1">
    <property type="nucleotide sequence ID" value="NZ_JAMQBK010000084.1"/>
</dbReference>
<reference evidence="16 17" key="1">
    <citation type="journal article" date="2022" name="Syst. Appl. Microbiol.">
        <title>Rhodopirellula aestuarii sp. nov., a novel member of the genus Rhodopirellula isolated from brackish sediments collected in the Tagus River estuary, Portugal.</title>
        <authorList>
            <person name="Vitorino I.R."/>
            <person name="Klimek D."/>
            <person name="Calusinska M."/>
            <person name="Lobo-da-Cunha A."/>
            <person name="Vasconcelos V."/>
            <person name="Lage O.M."/>
        </authorList>
    </citation>
    <scope>NUCLEOTIDE SEQUENCE [LARGE SCALE GENOMIC DNA]</scope>
    <source>
        <strain evidence="16 17">ICT_H3.1</strain>
    </source>
</reference>
<sequence length="341" mass="36302">MNGSWHLGRFAGIDVRLHWTFLLLPLWIYFSNLASGNGTIAALGAVLMIFAVFACVLLHEFGHALTARRFGISTRDITLLPIGGVASLEDMPREPWKELAIAIAGPFVNVVIAASLFAGLWIANPVAGPVSFFISQLAIVNVALVVFNMLPAFPMDGGRVLRAILAMKLPYLRATVIAARVGQCTAAGFGLLGLIGGNLLLVFIAGFIVLAAQGESIRVRLEGLTSKSTAASQEDFVWESEVTTPYPNESSEAVKARLLEQTAAQSTSSRSLPVISTQWNSRSALGWLGKDSLDEFLVSSGGSVIGMLGKSDLRHAVRNGRGAMTIDRLLASGACQLRPVA</sequence>
<dbReference type="PIRSF" id="PIRSF006404">
    <property type="entry name" value="UCP006404_Pept_M50_CBS"/>
    <property type="match status" value="1"/>
</dbReference>
<keyword evidence="7" id="KW-0677">Repeat</keyword>
<evidence type="ECO:0000313" key="16">
    <source>
        <dbReference type="EMBL" id="MCM2374397.1"/>
    </source>
</evidence>
<name>A0ABT0UBL0_9BACT</name>
<evidence type="ECO:0000256" key="4">
    <source>
        <dbReference type="ARBA" id="ARBA00022670"/>
    </source>
</evidence>
<evidence type="ECO:0000256" key="8">
    <source>
        <dbReference type="ARBA" id="ARBA00022801"/>
    </source>
</evidence>
<dbReference type="GO" id="GO:0006508">
    <property type="term" value="P:proteolysis"/>
    <property type="evidence" value="ECO:0007669"/>
    <property type="project" value="UniProtKB-KW"/>
</dbReference>
<feature type="domain" description="Peptidase M50" evidence="15">
    <location>
        <begin position="130"/>
        <end position="186"/>
    </location>
</feature>
<keyword evidence="3 14" id="KW-1003">Cell membrane</keyword>
<evidence type="ECO:0000256" key="1">
    <source>
        <dbReference type="ARBA" id="ARBA00004651"/>
    </source>
</evidence>
<comment type="caution">
    <text evidence="16">The sequence shown here is derived from an EMBL/GenBank/DDBJ whole genome shotgun (WGS) entry which is preliminary data.</text>
</comment>
<feature type="transmembrane region" description="Helical" evidence="14">
    <location>
        <begin position="40"/>
        <end position="59"/>
    </location>
</feature>
<keyword evidence="17" id="KW-1185">Reference proteome</keyword>
<comment type="cofactor">
    <cofactor evidence="14">
        <name>Zn(2+)</name>
        <dbReference type="ChEBI" id="CHEBI:29105"/>
    </cofactor>
    <text evidence="14">Binds 1 zinc ion per subunit.</text>
</comment>
<keyword evidence="8 14" id="KW-0378">Hydrolase</keyword>
<feature type="transmembrane region" description="Helical" evidence="14">
    <location>
        <begin position="7"/>
        <end position="28"/>
    </location>
</feature>
<dbReference type="PANTHER" id="PTHR39188:SF3">
    <property type="entry name" value="STAGE IV SPORULATION PROTEIN FB"/>
    <property type="match status" value="1"/>
</dbReference>
<protein>
    <recommendedName>
        <fullName evidence="14">Zinc metalloprotease</fullName>
    </recommendedName>
</protein>
<evidence type="ECO:0000256" key="6">
    <source>
        <dbReference type="ARBA" id="ARBA00022723"/>
    </source>
</evidence>
<keyword evidence="12" id="KW-0129">CBS domain</keyword>
<keyword evidence="6 14" id="KW-0479">Metal-binding</keyword>
<proteinExistence type="inferred from homology"/>
<keyword evidence="5 14" id="KW-0812">Transmembrane</keyword>
<evidence type="ECO:0000256" key="7">
    <source>
        <dbReference type="ARBA" id="ARBA00022737"/>
    </source>
</evidence>
<dbReference type="CDD" id="cd06164">
    <property type="entry name" value="S2P-M50_SpoIVFB_CBS"/>
    <property type="match status" value="1"/>
</dbReference>
<evidence type="ECO:0000256" key="10">
    <source>
        <dbReference type="ARBA" id="ARBA00022989"/>
    </source>
</evidence>
<dbReference type="GO" id="GO:0008233">
    <property type="term" value="F:peptidase activity"/>
    <property type="evidence" value="ECO:0007669"/>
    <property type="project" value="UniProtKB-KW"/>
</dbReference>
<evidence type="ECO:0000256" key="13">
    <source>
        <dbReference type="ARBA" id="ARBA00023136"/>
    </source>
</evidence>
<accession>A0ABT0UBL0</accession>
<evidence type="ECO:0000259" key="15">
    <source>
        <dbReference type="Pfam" id="PF02163"/>
    </source>
</evidence>
<organism evidence="16 17">
    <name type="scientific">Aporhodopirellula aestuarii</name>
    <dbReference type="NCBI Taxonomy" id="2950107"/>
    <lineage>
        <taxon>Bacteria</taxon>
        <taxon>Pseudomonadati</taxon>
        <taxon>Planctomycetota</taxon>
        <taxon>Planctomycetia</taxon>
        <taxon>Pirellulales</taxon>
        <taxon>Pirellulaceae</taxon>
        <taxon>Aporhodopirellula</taxon>
    </lineage>
</organism>
<comment type="similarity">
    <text evidence="2 14">Belongs to the peptidase M50B family.</text>
</comment>
<gene>
    <name evidence="16" type="ORF">NB063_27580</name>
</gene>
<feature type="transmembrane region" description="Helical" evidence="14">
    <location>
        <begin position="195"/>
        <end position="212"/>
    </location>
</feature>
<keyword evidence="9 14" id="KW-0862">Zinc</keyword>
<evidence type="ECO:0000256" key="14">
    <source>
        <dbReference type="PIRNR" id="PIRNR006404"/>
    </source>
</evidence>
<comment type="subcellular location">
    <subcellularLocation>
        <location evidence="1 14">Cell membrane</location>
        <topology evidence="1 14">Multi-pass membrane protein</topology>
    </subcellularLocation>
</comment>
<evidence type="ECO:0000256" key="9">
    <source>
        <dbReference type="ARBA" id="ARBA00022833"/>
    </source>
</evidence>
<dbReference type="InterPro" id="IPR016483">
    <property type="entry name" value="UCP006404_Pept_M50_CBS"/>
</dbReference>
<feature type="transmembrane region" description="Helical" evidence="14">
    <location>
        <begin position="99"/>
        <end position="123"/>
    </location>
</feature>
<feature type="domain" description="Peptidase M50" evidence="15">
    <location>
        <begin position="48"/>
        <end position="120"/>
    </location>
</feature>
<evidence type="ECO:0000256" key="12">
    <source>
        <dbReference type="ARBA" id="ARBA00023122"/>
    </source>
</evidence>
<evidence type="ECO:0000256" key="11">
    <source>
        <dbReference type="ARBA" id="ARBA00023049"/>
    </source>
</evidence>
<keyword evidence="11 14" id="KW-0482">Metalloprotease</keyword>
<evidence type="ECO:0000256" key="3">
    <source>
        <dbReference type="ARBA" id="ARBA00022475"/>
    </source>
</evidence>
<keyword evidence="13 14" id="KW-0472">Membrane</keyword>
<dbReference type="PANTHER" id="PTHR39188">
    <property type="entry name" value="MEMBRANE-ASSOCIATED ZINC METALLOPROTEASE M50B"/>
    <property type="match status" value="1"/>
</dbReference>
<feature type="transmembrane region" description="Helical" evidence="14">
    <location>
        <begin position="129"/>
        <end position="150"/>
    </location>
</feature>
<keyword evidence="4 14" id="KW-0645">Protease</keyword>
<keyword evidence="10 14" id="KW-1133">Transmembrane helix</keyword>
<dbReference type="Proteomes" id="UP001202961">
    <property type="component" value="Unassembled WGS sequence"/>
</dbReference>
<dbReference type="EMBL" id="JAMQBK010000084">
    <property type="protein sequence ID" value="MCM2374397.1"/>
    <property type="molecule type" value="Genomic_DNA"/>
</dbReference>
<evidence type="ECO:0000256" key="2">
    <source>
        <dbReference type="ARBA" id="ARBA00007931"/>
    </source>
</evidence>